<dbReference type="InterPro" id="IPR011992">
    <property type="entry name" value="EF-hand-dom_pair"/>
</dbReference>
<feature type="domain" description="EF-hand" evidence="18">
    <location>
        <begin position="111"/>
        <end position="146"/>
    </location>
</feature>
<keyword evidence="4" id="KW-0813">Transport</keyword>
<evidence type="ECO:0000256" key="16">
    <source>
        <dbReference type="ARBA" id="ARBA00038164"/>
    </source>
</evidence>
<dbReference type="SMART" id="SM00054">
    <property type="entry name" value="EFh"/>
    <property type="match status" value="3"/>
</dbReference>
<keyword evidence="12" id="KW-0653">Protein transport</keyword>
<proteinExistence type="inferred from homology"/>
<evidence type="ECO:0000256" key="12">
    <source>
        <dbReference type="ARBA" id="ARBA00022927"/>
    </source>
</evidence>
<protein>
    <submittedName>
        <fullName evidence="20">Calcineurin B homologous protein 2 isoform X2</fullName>
    </submittedName>
</protein>
<dbReference type="Pfam" id="PF13202">
    <property type="entry name" value="EF-hand_5"/>
    <property type="match status" value="1"/>
</dbReference>
<evidence type="ECO:0000256" key="9">
    <source>
        <dbReference type="ARBA" id="ARBA00022723"/>
    </source>
</evidence>
<keyword evidence="9" id="KW-0479">Metal-binding</keyword>
<accession>A0ABM4K361</accession>
<dbReference type="PROSITE" id="PS50222">
    <property type="entry name" value="EF_HAND_2"/>
    <property type="match status" value="2"/>
</dbReference>
<evidence type="ECO:0000256" key="13">
    <source>
        <dbReference type="ARBA" id="ARBA00023136"/>
    </source>
</evidence>
<keyword evidence="5" id="KW-1003">Cell membrane</keyword>
<evidence type="ECO:0000313" key="20">
    <source>
        <dbReference type="RefSeq" id="XP_070422635.1"/>
    </source>
</evidence>
<evidence type="ECO:0000256" key="5">
    <source>
        <dbReference type="ARBA" id="ARBA00022475"/>
    </source>
</evidence>
<sequence>MGSRSSHAALIPDADSLRRETGFSQASLLRLYHRFRALDTNKKGYLSRMDLQQIGALAVNPLGDRIIDSFFPDGSLQVDFPDFVRVLAHFRPADDEDAGLRDPREPEPLNSRMNKLRFAFQLYDLDRDGKISRHEMLQVLRLMVGVQVTEEQLESIAERTVQEADEDGDGAVSFLEFAKEEEENGSGRQLVVSTTVCLKTQLPGRFLVLVISVWNYWKLLGIITTTAFIIVL</sequence>
<evidence type="ECO:0000256" key="17">
    <source>
        <dbReference type="SAM" id="Phobius"/>
    </source>
</evidence>
<keyword evidence="7" id="KW-0597">Phosphoprotein</keyword>
<feature type="domain" description="EF-hand" evidence="18">
    <location>
        <begin position="26"/>
        <end position="61"/>
    </location>
</feature>
<evidence type="ECO:0000256" key="2">
    <source>
        <dbReference type="ARBA" id="ARBA00004236"/>
    </source>
</evidence>
<dbReference type="SUPFAM" id="SSF47473">
    <property type="entry name" value="EF-hand"/>
    <property type="match status" value="1"/>
</dbReference>
<dbReference type="Pfam" id="PF13499">
    <property type="entry name" value="EF-hand_7"/>
    <property type="match status" value="1"/>
</dbReference>
<dbReference type="InterPro" id="IPR051875">
    <property type="entry name" value="Calcineurin_B_homologous"/>
</dbReference>
<keyword evidence="19" id="KW-1185">Reference proteome</keyword>
<dbReference type="RefSeq" id="XP_070422635.1">
    <property type="nucleotide sequence ID" value="XM_070566534.1"/>
</dbReference>
<evidence type="ECO:0000256" key="1">
    <source>
        <dbReference type="ARBA" id="ARBA00004123"/>
    </source>
</evidence>
<evidence type="ECO:0000256" key="4">
    <source>
        <dbReference type="ARBA" id="ARBA00022448"/>
    </source>
</evidence>
<dbReference type="PANTHER" id="PTHR46002">
    <property type="entry name" value="EG:114D9.1 PROTEIN-RELATED"/>
    <property type="match status" value="1"/>
</dbReference>
<comment type="subcellular location">
    <subcellularLocation>
        <location evidence="2">Cell membrane</location>
    </subcellularLocation>
    <subcellularLocation>
        <location evidence="3">Cytoplasm</location>
    </subcellularLocation>
    <subcellularLocation>
        <location evidence="1">Nucleus</location>
    </subcellularLocation>
</comment>
<evidence type="ECO:0000256" key="10">
    <source>
        <dbReference type="ARBA" id="ARBA00022737"/>
    </source>
</evidence>
<dbReference type="PROSITE" id="PS00018">
    <property type="entry name" value="EF_HAND_1"/>
    <property type="match status" value="2"/>
</dbReference>
<feature type="transmembrane region" description="Helical" evidence="17">
    <location>
        <begin position="206"/>
        <end position="231"/>
    </location>
</feature>
<evidence type="ECO:0000256" key="3">
    <source>
        <dbReference type="ARBA" id="ARBA00004496"/>
    </source>
</evidence>
<evidence type="ECO:0000259" key="18">
    <source>
        <dbReference type="PROSITE" id="PS50222"/>
    </source>
</evidence>
<keyword evidence="8" id="KW-0519">Myristate</keyword>
<keyword evidence="17" id="KW-1133">Transmembrane helix</keyword>
<dbReference type="CDD" id="cd00051">
    <property type="entry name" value="EFh"/>
    <property type="match status" value="1"/>
</dbReference>
<keyword evidence="10" id="KW-0677">Repeat</keyword>
<keyword evidence="17" id="KW-0812">Transmembrane</keyword>
<keyword evidence="13 17" id="KW-0472">Membrane</keyword>
<dbReference type="InterPro" id="IPR018247">
    <property type="entry name" value="EF_Hand_1_Ca_BS"/>
</dbReference>
<reference evidence="20" key="1">
    <citation type="submission" date="2025-08" db="UniProtKB">
        <authorList>
            <consortium name="RefSeq"/>
        </authorList>
    </citation>
    <scope>IDENTIFICATION</scope>
    <source>
        <tissue evidence="20">Blood</tissue>
    </source>
</reference>
<keyword evidence="15" id="KW-0449">Lipoprotein</keyword>
<evidence type="ECO:0000256" key="8">
    <source>
        <dbReference type="ARBA" id="ARBA00022707"/>
    </source>
</evidence>
<name>A0ABM4K361_EQUPR</name>
<evidence type="ECO:0000256" key="11">
    <source>
        <dbReference type="ARBA" id="ARBA00022837"/>
    </source>
</evidence>
<dbReference type="GeneID" id="103562667"/>
<organism evidence="19 20">
    <name type="scientific">Equus przewalskii</name>
    <name type="common">Przewalski's horse</name>
    <name type="synonym">Equus caballus przewalskii</name>
    <dbReference type="NCBI Taxonomy" id="9798"/>
    <lineage>
        <taxon>Eukaryota</taxon>
        <taxon>Metazoa</taxon>
        <taxon>Chordata</taxon>
        <taxon>Craniata</taxon>
        <taxon>Vertebrata</taxon>
        <taxon>Euteleostomi</taxon>
        <taxon>Mammalia</taxon>
        <taxon>Eutheria</taxon>
        <taxon>Laurasiatheria</taxon>
        <taxon>Perissodactyla</taxon>
        <taxon>Equidae</taxon>
        <taxon>Equus</taxon>
    </lineage>
</organism>
<dbReference type="Proteomes" id="UP001652662">
    <property type="component" value="Chromosome 12"/>
</dbReference>
<evidence type="ECO:0000256" key="6">
    <source>
        <dbReference type="ARBA" id="ARBA00022490"/>
    </source>
</evidence>
<comment type="similarity">
    <text evidence="16">Belongs to the calcineurin regulatory subunit family. CHP subfamily.</text>
</comment>
<keyword evidence="6" id="KW-0963">Cytoplasm</keyword>
<keyword evidence="11" id="KW-0106">Calcium</keyword>
<dbReference type="InterPro" id="IPR002048">
    <property type="entry name" value="EF_hand_dom"/>
</dbReference>
<dbReference type="Gene3D" id="1.10.238.10">
    <property type="entry name" value="EF-hand"/>
    <property type="match status" value="1"/>
</dbReference>
<gene>
    <name evidence="20" type="primary">CHP2</name>
</gene>
<evidence type="ECO:0000313" key="19">
    <source>
        <dbReference type="Proteomes" id="UP001652662"/>
    </source>
</evidence>
<evidence type="ECO:0000256" key="14">
    <source>
        <dbReference type="ARBA" id="ARBA00023242"/>
    </source>
</evidence>
<keyword evidence="14" id="KW-0539">Nucleus</keyword>
<evidence type="ECO:0000256" key="7">
    <source>
        <dbReference type="ARBA" id="ARBA00022553"/>
    </source>
</evidence>
<evidence type="ECO:0000256" key="15">
    <source>
        <dbReference type="ARBA" id="ARBA00023288"/>
    </source>
</evidence>